<evidence type="ECO:0000256" key="2">
    <source>
        <dbReference type="SAM" id="SignalP"/>
    </source>
</evidence>
<accession>A0ABU5NY60</accession>
<gene>
    <name evidence="3" type="ORF">U5822_08725</name>
</gene>
<protein>
    <submittedName>
        <fullName evidence="3">Uncharacterized protein</fullName>
    </submittedName>
</protein>
<dbReference type="Proteomes" id="UP001305746">
    <property type="component" value="Unassembled WGS sequence"/>
</dbReference>
<proteinExistence type="predicted"/>
<dbReference type="PROSITE" id="PS51257">
    <property type="entry name" value="PROKAR_LIPOPROTEIN"/>
    <property type="match status" value="1"/>
</dbReference>
<sequence length="293" mass="32412">MTLSLFRALPALFTLVFLAGCSGPETPQEVAEAFWQAVAENDTDEVMEFSTLSVPADFDAIAGDWTGAQPSFGRVVIDEGEATIVTRVPAPDAPNGQPRELLTYLVDGVEGWQVDYQRTTDTLLNPSPLSSLMGELNRLGEKLAASFSSSSDDLEARMNELARQLEQYSADMESKAKAAIETFAERLQEAIEALEESINEAIEDEDSAPPQDRIILEQASMSLEREVEALEEPTMEVLAKTSRTLAETGERFTQLSAQTYDKYQDEWLATLQDIRKDTEAFFADLHQSLVREG</sequence>
<evidence type="ECO:0000313" key="4">
    <source>
        <dbReference type="Proteomes" id="UP001305746"/>
    </source>
</evidence>
<evidence type="ECO:0000313" key="3">
    <source>
        <dbReference type="EMBL" id="MEA1080753.1"/>
    </source>
</evidence>
<reference evidence="3 4" key="1">
    <citation type="submission" date="2023-12" db="EMBL/GenBank/DDBJ databases">
        <title>Marinobacter qingdaonensis sp. nov., isolated from the intertidal sediment of Qingdao, PR China.</title>
        <authorList>
            <person name="Li Y."/>
        </authorList>
    </citation>
    <scope>NUCLEOTIDE SEQUENCE [LARGE SCALE GENOMIC DNA]</scope>
    <source>
        <strain evidence="3 4">ASW11-75</strain>
    </source>
</reference>
<dbReference type="Gene3D" id="1.20.120.20">
    <property type="entry name" value="Apolipoprotein"/>
    <property type="match status" value="1"/>
</dbReference>
<feature type="coiled-coil region" evidence="1">
    <location>
        <begin position="151"/>
        <end position="204"/>
    </location>
</feature>
<comment type="caution">
    <text evidence="3">The sequence shown here is derived from an EMBL/GenBank/DDBJ whole genome shotgun (WGS) entry which is preliminary data.</text>
</comment>
<organism evidence="3 4">
    <name type="scientific">Marinobacter qingdaonensis</name>
    <dbReference type="NCBI Taxonomy" id="3108486"/>
    <lineage>
        <taxon>Bacteria</taxon>
        <taxon>Pseudomonadati</taxon>
        <taxon>Pseudomonadota</taxon>
        <taxon>Gammaproteobacteria</taxon>
        <taxon>Pseudomonadales</taxon>
        <taxon>Marinobacteraceae</taxon>
        <taxon>Marinobacter</taxon>
    </lineage>
</organism>
<keyword evidence="1" id="KW-0175">Coiled coil</keyword>
<name>A0ABU5NY60_9GAMM</name>
<dbReference type="SUPFAM" id="SSF58113">
    <property type="entry name" value="Apolipoprotein A-I"/>
    <property type="match status" value="1"/>
</dbReference>
<dbReference type="EMBL" id="JAYDCJ010000003">
    <property type="protein sequence ID" value="MEA1080753.1"/>
    <property type="molecule type" value="Genomic_DNA"/>
</dbReference>
<feature type="signal peptide" evidence="2">
    <location>
        <begin position="1"/>
        <end position="19"/>
    </location>
</feature>
<dbReference type="RefSeq" id="WP_322855239.1">
    <property type="nucleotide sequence ID" value="NZ_JAYDCJ010000003.1"/>
</dbReference>
<keyword evidence="4" id="KW-1185">Reference proteome</keyword>
<feature type="chain" id="PRO_5046472651" evidence="2">
    <location>
        <begin position="20"/>
        <end position="293"/>
    </location>
</feature>
<keyword evidence="2" id="KW-0732">Signal</keyword>
<evidence type="ECO:0000256" key="1">
    <source>
        <dbReference type="SAM" id="Coils"/>
    </source>
</evidence>